<name>A0A9P6XNW3_9FUNG</name>
<evidence type="ECO:0000313" key="1">
    <source>
        <dbReference type="EMBL" id="KAG1529555.1"/>
    </source>
</evidence>
<sequence>MREGSVIATSMLPATPAVGCSRNRSLASGVPPTTSLTPLITSGSVAVPVPVSGTLAPVSARLAFHWVPSNCSTTFCASSLPRSP</sequence>
<dbReference type="Proteomes" id="UP000740926">
    <property type="component" value="Unassembled WGS sequence"/>
</dbReference>
<protein>
    <submittedName>
        <fullName evidence="1">Uncharacterized protein</fullName>
    </submittedName>
</protein>
<proteinExistence type="predicted"/>
<organism evidence="1 2">
    <name type="scientific">Rhizopus delemar</name>
    <dbReference type="NCBI Taxonomy" id="936053"/>
    <lineage>
        <taxon>Eukaryota</taxon>
        <taxon>Fungi</taxon>
        <taxon>Fungi incertae sedis</taxon>
        <taxon>Mucoromycota</taxon>
        <taxon>Mucoromycotina</taxon>
        <taxon>Mucoromycetes</taxon>
        <taxon>Mucorales</taxon>
        <taxon>Mucorineae</taxon>
        <taxon>Rhizopodaceae</taxon>
        <taxon>Rhizopus</taxon>
    </lineage>
</organism>
<comment type="caution">
    <text evidence="1">The sequence shown here is derived from an EMBL/GenBank/DDBJ whole genome shotgun (WGS) entry which is preliminary data.</text>
</comment>
<dbReference type="EMBL" id="JAANIU010014770">
    <property type="protein sequence ID" value="KAG1529555.1"/>
    <property type="molecule type" value="Genomic_DNA"/>
</dbReference>
<gene>
    <name evidence="1" type="ORF">G6F50_017917</name>
</gene>
<evidence type="ECO:0000313" key="2">
    <source>
        <dbReference type="Proteomes" id="UP000740926"/>
    </source>
</evidence>
<dbReference type="AlphaFoldDB" id="A0A9P6XNW3"/>
<keyword evidence="2" id="KW-1185">Reference proteome</keyword>
<reference evidence="1 2" key="1">
    <citation type="journal article" date="2020" name="Microb. Genom.">
        <title>Genetic diversity of clinical and environmental Mucorales isolates obtained from an investigation of mucormycosis cases among solid organ transplant recipients.</title>
        <authorList>
            <person name="Nguyen M.H."/>
            <person name="Kaul D."/>
            <person name="Muto C."/>
            <person name="Cheng S.J."/>
            <person name="Richter R.A."/>
            <person name="Bruno V.M."/>
            <person name="Liu G."/>
            <person name="Beyhan S."/>
            <person name="Sundermann A.J."/>
            <person name="Mounaud S."/>
            <person name="Pasculle A.W."/>
            <person name="Nierman W.C."/>
            <person name="Driscoll E."/>
            <person name="Cumbie R."/>
            <person name="Clancy C.J."/>
            <person name="Dupont C.L."/>
        </authorList>
    </citation>
    <scope>NUCLEOTIDE SEQUENCE [LARGE SCALE GENOMIC DNA]</scope>
    <source>
        <strain evidence="1 2">GL24</strain>
    </source>
</reference>
<accession>A0A9P6XNW3</accession>